<reference evidence="9" key="1">
    <citation type="submission" date="2024-03" db="EMBL/GenBank/DDBJ databases">
        <title>WGS assembly of Saponaria officinalis var. Norfolk2.</title>
        <authorList>
            <person name="Jenkins J."/>
            <person name="Shu S."/>
            <person name="Grimwood J."/>
            <person name="Barry K."/>
            <person name="Goodstein D."/>
            <person name="Schmutz J."/>
            <person name="Leebens-Mack J."/>
            <person name="Osbourn A."/>
        </authorList>
    </citation>
    <scope>NUCLEOTIDE SEQUENCE [LARGE SCALE GENOMIC DNA]</scope>
    <source>
        <strain evidence="9">JIC</strain>
    </source>
</reference>
<dbReference type="Gene3D" id="1.10.630.10">
    <property type="entry name" value="Cytochrome P450"/>
    <property type="match status" value="1"/>
</dbReference>
<dbReference type="GO" id="GO:0005506">
    <property type="term" value="F:iron ion binding"/>
    <property type="evidence" value="ECO:0007669"/>
    <property type="project" value="InterPro"/>
</dbReference>
<accession>A0AAW1H239</accession>
<keyword evidence="7" id="KW-0503">Monooxygenase</keyword>
<dbReference type="InterPro" id="IPR017972">
    <property type="entry name" value="Cyt_P450_CS"/>
</dbReference>
<dbReference type="InterPro" id="IPR001128">
    <property type="entry name" value="Cyt_P450"/>
</dbReference>
<comment type="caution">
    <text evidence="9">The sequence shown here is derived from an EMBL/GenBank/DDBJ whole genome shotgun (WGS) entry which is preliminary data.</text>
</comment>
<keyword evidence="10" id="KW-1185">Reference proteome</keyword>
<feature type="transmembrane region" description="Helical" evidence="8">
    <location>
        <begin position="6"/>
        <end position="29"/>
    </location>
</feature>
<dbReference type="AlphaFoldDB" id="A0AAW1H239"/>
<dbReference type="PANTHER" id="PTHR24296">
    <property type="entry name" value="CYTOCHROME P450"/>
    <property type="match status" value="1"/>
</dbReference>
<feature type="binding site" description="axial binding residue" evidence="6">
    <location>
        <position position="479"/>
    </location>
    <ligand>
        <name>heme</name>
        <dbReference type="ChEBI" id="CHEBI:30413"/>
    </ligand>
    <ligandPart>
        <name>Fe</name>
        <dbReference type="ChEBI" id="CHEBI:18248"/>
    </ligandPart>
</feature>
<evidence type="ECO:0000256" key="7">
    <source>
        <dbReference type="RuleBase" id="RU000461"/>
    </source>
</evidence>
<dbReference type="Proteomes" id="UP001443914">
    <property type="component" value="Unassembled WGS sequence"/>
</dbReference>
<evidence type="ECO:0000256" key="3">
    <source>
        <dbReference type="ARBA" id="ARBA00022723"/>
    </source>
</evidence>
<dbReference type="PROSITE" id="PS00086">
    <property type="entry name" value="CYTOCHROME_P450"/>
    <property type="match status" value="1"/>
</dbReference>
<keyword evidence="8" id="KW-0812">Transmembrane</keyword>
<dbReference type="GO" id="GO:0016705">
    <property type="term" value="F:oxidoreductase activity, acting on paired donors, with incorporation or reduction of molecular oxygen"/>
    <property type="evidence" value="ECO:0007669"/>
    <property type="project" value="InterPro"/>
</dbReference>
<keyword evidence="6 7" id="KW-0349">Heme</keyword>
<dbReference type="PRINTS" id="PR00463">
    <property type="entry name" value="EP450I"/>
</dbReference>
<keyword evidence="3 6" id="KW-0479">Metal-binding</keyword>
<organism evidence="9 10">
    <name type="scientific">Saponaria officinalis</name>
    <name type="common">Common soapwort</name>
    <name type="synonym">Lychnis saponaria</name>
    <dbReference type="NCBI Taxonomy" id="3572"/>
    <lineage>
        <taxon>Eukaryota</taxon>
        <taxon>Viridiplantae</taxon>
        <taxon>Streptophyta</taxon>
        <taxon>Embryophyta</taxon>
        <taxon>Tracheophyta</taxon>
        <taxon>Spermatophyta</taxon>
        <taxon>Magnoliopsida</taxon>
        <taxon>eudicotyledons</taxon>
        <taxon>Gunneridae</taxon>
        <taxon>Pentapetalae</taxon>
        <taxon>Caryophyllales</taxon>
        <taxon>Caryophyllaceae</taxon>
        <taxon>Caryophylleae</taxon>
        <taxon>Saponaria</taxon>
    </lineage>
</organism>
<evidence type="ECO:0000256" key="2">
    <source>
        <dbReference type="ARBA" id="ARBA00010617"/>
    </source>
</evidence>
<sequence length="534" mass="61055">MEIPPFSYLSLLTTLILILISSLAYRVTYQRRSFKRRNQRAGAGAGFKTVPILGTLPYFLLNRHRFLDWTTDILAAHPTHTAVFQRPGAAHGVITANPAVVEHILKSNFLNYPKGPRFMSLLFDFLGTGIFNVDGDLWKHQRKTASFEFNKRSLKTFSLDITRSEISTCLIPLLQRASNGSSVVLDMQDVLERFAFDTVCKLAFNVDPSCLLSLLDGNGSGRIESDFMRAFEEAATLSSGRFMSAFPGLCIVKKFFNVGSEKQLRESIRTVHNFADNIIRMRLEEIKKSTDRNNNYRDLLSRFIESNNDNNNDNDLSHDTNFLRDVVISFILAGRDTTSSGLSWFFWLLSHNPAVLEKFRTEVRDVRTRAGKQVGDTFDFDDLREMNYLHGALSETLRLYPPVPVDTRTCSNNDVLPDGTKIGKDWFITYHTYAMGRMESIWGKDCLQFRPERWIDENGLYKPDNPFRFPVFHAGPRICLGKELAYIQMKSIAACVVEQFEVDVLMNEKCPEFLLSLTLRMKNGLPVKIRERNV</sequence>
<evidence type="ECO:0000256" key="6">
    <source>
        <dbReference type="PIRSR" id="PIRSR602401-1"/>
    </source>
</evidence>
<dbReference type="GO" id="GO:0020037">
    <property type="term" value="F:heme binding"/>
    <property type="evidence" value="ECO:0007669"/>
    <property type="project" value="InterPro"/>
</dbReference>
<dbReference type="InterPro" id="IPR002401">
    <property type="entry name" value="Cyt_P450_E_grp-I"/>
</dbReference>
<feature type="transmembrane region" description="Helical" evidence="8">
    <location>
        <begin position="41"/>
        <end position="61"/>
    </location>
</feature>
<dbReference type="Pfam" id="PF00067">
    <property type="entry name" value="p450"/>
    <property type="match status" value="1"/>
</dbReference>
<dbReference type="PRINTS" id="PR00385">
    <property type="entry name" value="P450"/>
</dbReference>
<dbReference type="CDD" id="cd11064">
    <property type="entry name" value="CYP86A"/>
    <property type="match status" value="1"/>
</dbReference>
<comment type="cofactor">
    <cofactor evidence="1 6">
        <name>heme</name>
        <dbReference type="ChEBI" id="CHEBI:30413"/>
    </cofactor>
</comment>
<dbReference type="GO" id="GO:0004497">
    <property type="term" value="F:monooxygenase activity"/>
    <property type="evidence" value="ECO:0007669"/>
    <property type="project" value="UniProtKB-KW"/>
</dbReference>
<keyword evidence="5 6" id="KW-0408">Iron</keyword>
<evidence type="ECO:0000256" key="8">
    <source>
        <dbReference type="SAM" id="Phobius"/>
    </source>
</evidence>
<gene>
    <name evidence="9" type="ORF">RND81_12G017000</name>
</gene>
<evidence type="ECO:0000256" key="5">
    <source>
        <dbReference type="ARBA" id="ARBA00023004"/>
    </source>
</evidence>
<dbReference type="SUPFAM" id="SSF48264">
    <property type="entry name" value="Cytochrome P450"/>
    <property type="match status" value="1"/>
</dbReference>
<evidence type="ECO:0000313" key="9">
    <source>
        <dbReference type="EMBL" id="KAK9671254.1"/>
    </source>
</evidence>
<evidence type="ECO:0000313" key="10">
    <source>
        <dbReference type="Proteomes" id="UP001443914"/>
    </source>
</evidence>
<keyword evidence="4 7" id="KW-0560">Oxidoreductase</keyword>
<evidence type="ECO:0000256" key="4">
    <source>
        <dbReference type="ARBA" id="ARBA00023002"/>
    </source>
</evidence>
<evidence type="ECO:0008006" key="11">
    <source>
        <dbReference type="Google" id="ProtNLM"/>
    </source>
</evidence>
<comment type="similarity">
    <text evidence="2 7">Belongs to the cytochrome P450 family.</text>
</comment>
<name>A0AAW1H239_SAPOF</name>
<dbReference type="EMBL" id="JBDFQZ010000012">
    <property type="protein sequence ID" value="KAK9671254.1"/>
    <property type="molecule type" value="Genomic_DNA"/>
</dbReference>
<dbReference type="InterPro" id="IPR036396">
    <property type="entry name" value="Cyt_P450_sf"/>
</dbReference>
<keyword evidence="8" id="KW-0472">Membrane</keyword>
<dbReference type="GO" id="GO:0006629">
    <property type="term" value="P:lipid metabolic process"/>
    <property type="evidence" value="ECO:0007669"/>
    <property type="project" value="UniProtKB-ARBA"/>
</dbReference>
<evidence type="ECO:0000256" key="1">
    <source>
        <dbReference type="ARBA" id="ARBA00001971"/>
    </source>
</evidence>
<keyword evidence="8" id="KW-1133">Transmembrane helix</keyword>
<protein>
    <recommendedName>
        <fullName evidence="11">Cytochrome P450</fullName>
    </recommendedName>
</protein>
<proteinExistence type="inferred from homology"/>